<evidence type="ECO:0000256" key="2">
    <source>
        <dbReference type="ARBA" id="ARBA00023043"/>
    </source>
</evidence>
<evidence type="ECO:0000313" key="5">
    <source>
        <dbReference type="EMBL" id="KAK7505282.1"/>
    </source>
</evidence>
<proteinExistence type="predicted"/>
<dbReference type="EMBL" id="JACVVK020000011">
    <property type="protein sequence ID" value="KAK7505282.1"/>
    <property type="molecule type" value="Genomic_DNA"/>
</dbReference>
<evidence type="ECO:0000256" key="1">
    <source>
        <dbReference type="ARBA" id="ARBA00022737"/>
    </source>
</evidence>
<accession>A0ABD0M0X2</accession>
<evidence type="ECO:0000313" key="6">
    <source>
        <dbReference type="Proteomes" id="UP001519460"/>
    </source>
</evidence>
<dbReference type="PANTHER" id="PTHR24198:SF165">
    <property type="entry name" value="ANKYRIN REPEAT-CONTAINING PROTEIN-RELATED"/>
    <property type="match status" value="1"/>
</dbReference>
<dbReference type="InterPro" id="IPR036770">
    <property type="entry name" value="Ankyrin_rpt-contain_sf"/>
</dbReference>
<dbReference type="InterPro" id="IPR002110">
    <property type="entry name" value="Ankyrin_rpt"/>
</dbReference>
<gene>
    <name evidence="5" type="ORF">BaRGS_00003444</name>
</gene>
<dbReference type="PROSITE" id="PS50088">
    <property type="entry name" value="ANK_REPEAT"/>
    <property type="match status" value="5"/>
</dbReference>
<keyword evidence="2 3" id="KW-0040">ANK repeat</keyword>
<evidence type="ECO:0000256" key="3">
    <source>
        <dbReference type="PROSITE-ProRule" id="PRU00023"/>
    </source>
</evidence>
<feature type="repeat" description="ANK" evidence="3">
    <location>
        <begin position="136"/>
        <end position="169"/>
    </location>
</feature>
<dbReference type="SMART" id="SM00248">
    <property type="entry name" value="ANK"/>
    <property type="match status" value="10"/>
</dbReference>
<sequence>MVLPCYGESSEQMSRMGSCVTLAARLSNYDAVVDMLQCGRVVNVDVTDSKGMTALSWSVYNMVPSLVQTLINAGADVNHFTETTVVRHKGGGPLHLMLNALPHTLFNSAETKDRLLQTARTLLDCPAVDVNLRDTKGRTALMIACRFYQTSELVTEMLEKGADPDLEDNSGLTALWWACHGCSVSSAPALSAMLQTRVPRRLMTLPWYDHRSPLSFNYNAMDVDTIRILFRAGFANHHQVFQLYGQAAQDKVPFDEEQAAKLHRYRAALKQCSSRPRMLQDICLLTVVRSLDHLTKPSERKAALESLELNPSVWKRIVGVGIAVNKEAAQSFTLSLPPAAGEQFFDRLSPRPDEENVSNDLSSCPDEENMSEDLSSCPNEDNVPEDLIKCPDEDSMPEDLSKCRDEDNVPDDLSSCPNEDNMPEDLSSCPNEDNMPEDLSKCPDGDSMPEDLSKCRYEDNVPEDVSKCRYADNYEEQDSGDSTQTANGHRQVNWKLLVLKSDSVKRVRALRASLLQQPEDNDQDRASLGCRRPTSPRWRQGSVEWTMSTRTSYMPWMEVGRLYEGYTFHLAAAASDTQYCRHLIEAGVRVNAPDPRGNTPLLVAAAVPGVESNKVVRTLLRCFQDPDERAKYVNMTNHDGLTALHFAVLASRPSLVQLLLDAGADPNAGTYSTLDRESFGLTPLHFTLSSMTDESARCRQLLLEAGADPNVEMACSDNSLISATLTLECGCGGCFSKDIECFRGVVTPRLGKDASKLSRMGSCVTLAARQGDYEAVNVLLQAKHPVNVDVSDSNGLTALWWAVVRLMPTLVNTLIDAGANVNHCIVRAPPLKRGGSMLHYTIHAALLKSCPDWDTSLEDRLLQTAHTLLNRPDVDVNLRDVKGRTPLMVACRFDQTMMVMDLLQRGADPDMSDRMGLTALWWACHGCCETPPRALSTILQTRVPRGLLTLPWNDRCSPLFLIYRTMDGKNISILFRAGIANHHQVTHMYQQAARKEVPLDEEAAAKLHRYRTVLKQCSSTPRMLQDICIHTVVRSLDHLTKPSERKAALESLELNPGVWKRIEGMGLAVNAKAERRFILSLPSVRSFDSP</sequence>
<reference evidence="5 6" key="1">
    <citation type="journal article" date="2023" name="Sci. Data">
        <title>Genome assembly of the Korean intertidal mud-creeper Batillaria attramentaria.</title>
        <authorList>
            <person name="Patra A.K."/>
            <person name="Ho P.T."/>
            <person name="Jun S."/>
            <person name="Lee S.J."/>
            <person name="Kim Y."/>
            <person name="Won Y.J."/>
        </authorList>
    </citation>
    <scope>NUCLEOTIDE SEQUENCE [LARGE SCALE GENOMIC DNA]</scope>
    <source>
        <strain evidence="5">Wonlab-2016</strain>
    </source>
</reference>
<feature type="region of interest" description="Disordered" evidence="4">
    <location>
        <begin position="343"/>
        <end position="448"/>
    </location>
</feature>
<dbReference type="Gene3D" id="1.25.40.20">
    <property type="entry name" value="Ankyrin repeat-containing domain"/>
    <property type="match status" value="3"/>
</dbReference>
<organism evidence="5 6">
    <name type="scientific">Batillaria attramentaria</name>
    <dbReference type="NCBI Taxonomy" id="370345"/>
    <lineage>
        <taxon>Eukaryota</taxon>
        <taxon>Metazoa</taxon>
        <taxon>Spiralia</taxon>
        <taxon>Lophotrochozoa</taxon>
        <taxon>Mollusca</taxon>
        <taxon>Gastropoda</taxon>
        <taxon>Caenogastropoda</taxon>
        <taxon>Sorbeoconcha</taxon>
        <taxon>Cerithioidea</taxon>
        <taxon>Batillariidae</taxon>
        <taxon>Batillaria</taxon>
    </lineage>
</organism>
<name>A0ABD0M0X2_9CAEN</name>
<dbReference type="Proteomes" id="UP001519460">
    <property type="component" value="Unassembled WGS sequence"/>
</dbReference>
<dbReference type="PROSITE" id="PS50297">
    <property type="entry name" value="ANK_REP_REGION"/>
    <property type="match status" value="3"/>
</dbReference>
<evidence type="ECO:0000256" key="4">
    <source>
        <dbReference type="SAM" id="MobiDB-lite"/>
    </source>
</evidence>
<dbReference type="SUPFAM" id="SSF48403">
    <property type="entry name" value="Ankyrin repeat"/>
    <property type="match status" value="2"/>
</dbReference>
<dbReference type="AlphaFoldDB" id="A0ABD0M0X2"/>
<comment type="caution">
    <text evidence="5">The sequence shown here is derived from an EMBL/GenBank/DDBJ whole genome shotgun (WGS) entry which is preliminary data.</text>
</comment>
<feature type="repeat" description="ANK" evidence="3">
    <location>
        <begin position="50"/>
        <end position="82"/>
    </location>
</feature>
<dbReference type="PANTHER" id="PTHR24198">
    <property type="entry name" value="ANKYRIN REPEAT AND PROTEIN KINASE DOMAIN-CONTAINING PROTEIN"/>
    <property type="match status" value="1"/>
</dbReference>
<keyword evidence="1" id="KW-0677">Repeat</keyword>
<dbReference type="Pfam" id="PF12796">
    <property type="entry name" value="Ank_2"/>
    <property type="match status" value="3"/>
</dbReference>
<feature type="repeat" description="ANK" evidence="3">
    <location>
        <begin position="679"/>
        <end position="714"/>
    </location>
</feature>
<protein>
    <submittedName>
        <fullName evidence="5">Uncharacterized protein</fullName>
    </submittedName>
</protein>
<feature type="compositionally biased region" description="Basic and acidic residues" evidence="4">
    <location>
        <begin position="344"/>
        <end position="354"/>
    </location>
</feature>
<keyword evidence="6" id="KW-1185">Reference proteome</keyword>
<feature type="repeat" description="ANK" evidence="3">
    <location>
        <begin position="882"/>
        <end position="914"/>
    </location>
</feature>
<feature type="repeat" description="ANK" evidence="3">
    <location>
        <begin position="639"/>
        <end position="671"/>
    </location>
</feature>